<gene>
    <name evidence="1" type="ORF">RDI58_006938</name>
</gene>
<dbReference type="AlphaFoldDB" id="A0AAN8TUE2"/>
<evidence type="ECO:0000313" key="2">
    <source>
        <dbReference type="Proteomes" id="UP001371456"/>
    </source>
</evidence>
<proteinExistence type="predicted"/>
<comment type="caution">
    <text evidence="1">The sequence shown here is derived from an EMBL/GenBank/DDBJ whole genome shotgun (WGS) entry which is preliminary data.</text>
</comment>
<keyword evidence="2" id="KW-1185">Reference proteome</keyword>
<protein>
    <submittedName>
        <fullName evidence="1">Uncharacterized protein</fullName>
    </submittedName>
</protein>
<reference evidence="1 2" key="1">
    <citation type="submission" date="2024-02" db="EMBL/GenBank/DDBJ databases">
        <title>de novo genome assembly of Solanum bulbocastanum strain 11H21.</title>
        <authorList>
            <person name="Hosaka A.J."/>
        </authorList>
    </citation>
    <scope>NUCLEOTIDE SEQUENCE [LARGE SCALE GENOMIC DNA]</scope>
    <source>
        <tissue evidence="1">Young leaves</tissue>
    </source>
</reference>
<dbReference type="Proteomes" id="UP001371456">
    <property type="component" value="Unassembled WGS sequence"/>
</dbReference>
<organism evidence="1 2">
    <name type="scientific">Solanum bulbocastanum</name>
    <name type="common">Wild potato</name>
    <dbReference type="NCBI Taxonomy" id="147425"/>
    <lineage>
        <taxon>Eukaryota</taxon>
        <taxon>Viridiplantae</taxon>
        <taxon>Streptophyta</taxon>
        <taxon>Embryophyta</taxon>
        <taxon>Tracheophyta</taxon>
        <taxon>Spermatophyta</taxon>
        <taxon>Magnoliopsida</taxon>
        <taxon>eudicotyledons</taxon>
        <taxon>Gunneridae</taxon>
        <taxon>Pentapetalae</taxon>
        <taxon>asterids</taxon>
        <taxon>lamiids</taxon>
        <taxon>Solanales</taxon>
        <taxon>Solanaceae</taxon>
        <taxon>Solanoideae</taxon>
        <taxon>Solaneae</taxon>
        <taxon>Solanum</taxon>
    </lineage>
</organism>
<dbReference type="EMBL" id="JBANQN010000003">
    <property type="protein sequence ID" value="KAK6793485.1"/>
    <property type="molecule type" value="Genomic_DNA"/>
</dbReference>
<accession>A0AAN8TUE2</accession>
<evidence type="ECO:0000313" key="1">
    <source>
        <dbReference type="EMBL" id="KAK6793485.1"/>
    </source>
</evidence>
<sequence>MHRRLLQCGELDELPYESEEDCVLGSQVSEKDQEINICEQSRDVTLFDPRVAIYKGCLRSLRMKGSLVTQKTKKKNLLQK</sequence>
<name>A0AAN8TUE2_SOLBU</name>